<dbReference type="PANTHER" id="PTHR11017:SF479">
    <property type="entry name" value="DISEASE RESISTANCE PROTEIN (TIR-NBS-LRR CLASS) FAMILY"/>
    <property type="match status" value="1"/>
</dbReference>
<feature type="domain" description="TIR" evidence="3">
    <location>
        <begin position="14"/>
        <end position="180"/>
    </location>
</feature>
<dbReference type="SUPFAM" id="SSF52200">
    <property type="entry name" value="Toll/Interleukin receptor TIR domain"/>
    <property type="match status" value="1"/>
</dbReference>
<dbReference type="FunFam" id="3.40.50.10140:FF:000007">
    <property type="entry name" value="Disease resistance protein (TIR-NBS-LRR class)"/>
    <property type="match status" value="1"/>
</dbReference>
<accession>A0AAV1QRL3</accession>
<dbReference type="SMART" id="SM00255">
    <property type="entry name" value="TIR"/>
    <property type="match status" value="1"/>
</dbReference>
<evidence type="ECO:0000256" key="1">
    <source>
        <dbReference type="ARBA" id="ARBA00022737"/>
    </source>
</evidence>
<evidence type="ECO:0000256" key="2">
    <source>
        <dbReference type="ARBA" id="ARBA00023027"/>
    </source>
</evidence>
<dbReference type="Proteomes" id="UP001314170">
    <property type="component" value="Unassembled WGS sequence"/>
</dbReference>
<dbReference type="InterPro" id="IPR055414">
    <property type="entry name" value="LRR_R13L4/SHOC2-like"/>
</dbReference>
<comment type="caution">
    <text evidence="4">The sequence shown here is derived from an EMBL/GenBank/DDBJ whole genome shotgun (WGS) entry which is preliminary data.</text>
</comment>
<dbReference type="InterPro" id="IPR035897">
    <property type="entry name" value="Toll_tir_struct_dom_sf"/>
</dbReference>
<dbReference type="SUPFAM" id="SSF52058">
    <property type="entry name" value="L domain-like"/>
    <property type="match status" value="1"/>
</dbReference>
<dbReference type="Gene3D" id="3.40.50.10140">
    <property type="entry name" value="Toll/interleukin-1 receptor homology (TIR) domain"/>
    <property type="match status" value="1"/>
</dbReference>
<organism evidence="4 5">
    <name type="scientific">Dovyalis caffra</name>
    <dbReference type="NCBI Taxonomy" id="77055"/>
    <lineage>
        <taxon>Eukaryota</taxon>
        <taxon>Viridiplantae</taxon>
        <taxon>Streptophyta</taxon>
        <taxon>Embryophyta</taxon>
        <taxon>Tracheophyta</taxon>
        <taxon>Spermatophyta</taxon>
        <taxon>Magnoliopsida</taxon>
        <taxon>eudicotyledons</taxon>
        <taxon>Gunneridae</taxon>
        <taxon>Pentapetalae</taxon>
        <taxon>rosids</taxon>
        <taxon>fabids</taxon>
        <taxon>Malpighiales</taxon>
        <taxon>Salicaceae</taxon>
        <taxon>Flacourtieae</taxon>
        <taxon>Dovyalis</taxon>
    </lineage>
</organism>
<protein>
    <recommendedName>
        <fullName evidence="3">TIR domain-containing protein</fullName>
    </recommendedName>
</protein>
<sequence>MARSSSTSTTKLRSKHHVFLSFRGEDTRVGFTSHLHAALERKNILTFIDDDLKRGEEISDSLVKAIEDSMLSVIIFSPQYASSKWCLDELVKILECRKIRGQIAIPVFYQVDPSDVRKRSGCFGDAFAELVKRKALEIEEERCFRAALNEAANISGHDSRKIESESKFIEEIVRDVFNRLCKMFPIHPTNLVGIDERIRKIESLLEMESQDGTKAIKGICLDMSTSREMQLKSDAFAWMRCLEFLIIKGNKAKVQLPHCGLEYLSNMLRYFRWDGYPSRSLPQKFCAENLVELDFSWSKVEELWSGQQNFENLRRINLSYSPCLTKVPGLSKAEQLQYVDLQFCGSLTEVPSSFEYFEHLESLIRHGCYNLQCFPRRLDSNNIKSLSLTNCSNIKKSPEISANINSLYLDGTSIEEVPSSIEFLANLQRLNMNNCKKLSRLPSSICKLKSLEYLYISGCSKLESFPEIMEPMESLKGLSLKETAIRELPSSIRHLKSLLFLYLDGTLIKELSELPPSLQYLTANNCESLEIISSSTLGNSAGSQLSFANCFKIDQKALMADMQSKIEFGKALNHFEMVLPGSKIPELFSDQRPFGIKREYTVKRCGVRLVFDENPDSPGISVEDE</sequence>
<keyword evidence="2" id="KW-0520">NAD</keyword>
<keyword evidence="5" id="KW-1185">Reference proteome</keyword>
<dbReference type="Pfam" id="PF01582">
    <property type="entry name" value="TIR"/>
    <property type="match status" value="1"/>
</dbReference>
<evidence type="ECO:0000313" key="4">
    <source>
        <dbReference type="EMBL" id="CAK7322779.1"/>
    </source>
</evidence>
<dbReference type="InterPro" id="IPR000157">
    <property type="entry name" value="TIR_dom"/>
</dbReference>
<dbReference type="GO" id="GO:0006952">
    <property type="term" value="P:defense response"/>
    <property type="evidence" value="ECO:0007669"/>
    <property type="project" value="InterPro"/>
</dbReference>
<evidence type="ECO:0000259" key="3">
    <source>
        <dbReference type="PROSITE" id="PS50104"/>
    </source>
</evidence>
<gene>
    <name evidence="4" type="ORF">DCAF_LOCUS390</name>
</gene>
<dbReference type="AlphaFoldDB" id="A0AAV1QRL3"/>
<dbReference type="Pfam" id="PF23598">
    <property type="entry name" value="LRR_14"/>
    <property type="match status" value="1"/>
</dbReference>
<dbReference type="EMBL" id="CAWUPB010000027">
    <property type="protein sequence ID" value="CAK7322779.1"/>
    <property type="molecule type" value="Genomic_DNA"/>
</dbReference>
<dbReference type="InterPro" id="IPR032675">
    <property type="entry name" value="LRR_dom_sf"/>
</dbReference>
<name>A0AAV1QRL3_9ROSI</name>
<dbReference type="PANTHER" id="PTHR11017">
    <property type="entry name" value="LEUCINE-RICH REPEAT-CONTAINING PROTEIN"/>
    <property type="match status" value="1"/>
</dbReference>
<proteinExistence type="predicted"/>
<dbReference type="InterPro" id="IPR044974">
    <property type="entry name" value="Disease_R_plants"/>
</dbReference>
<dbReference type="GO" id="GO:0007165">
    <property type="term" value="P:signal transduction"/>
    <property type="evidence" value="ECO:0007669"/>
    <property type="project" value="InterPro"/>
</dbReference>
<evidence type="ECO:0000313" key="5">
    <source>
        <dbReference type="Proteomes" id="UP001314170"/>
    </source>
</evidence>
<dbReference type="Gene3D" id="3.80.10.10">
    <property type="entry name" value="Ribonuclease Inhibitor"/>
    <property type="match status" value="2"/>
</dbReference>
<dbReference type="PROSITE" id="PS50104">
    <property type="entry name" value="TIR"/>
    <property type="match status" value="1"/>
</dbReference>
<reference evidence="4 5" key="1">
    <citation type="submission" date="2024-01" db="EMBL/GenBank/DDBJ databases">
        <authorList>
            <person name="Waweru B."/>
        </authorList>
    </citation>
    <scope>NUCLEOTIDE SEQUENCE [LARGE SCALE GENOMIC DNA]</scope>
</reference>
<keyword evidence="1" id="KW-0677">Repeat</keyword>